<name>A0A392TTN0_9FABA</name>
<dbReference type="EMBL" id="LXQA010637849">
    <property type="protein sequence ID" value="MCI63476.1"/>
    <property type="molecule type" value="Genomic_DNA"/>
</dbReference>
<dbReference type="AlphaFoldDB" id="A0A392TTN0"/>
<evidence type="ECO:0000313" key="1">
    <source>
        <dbReference type="EMBL" id="MCI63476.1"/>
    </source>
</evidence>
<comment type="caution">
    <text evidence="1">The sequence shown here is derived from an EMBL/GenBank/DDBJ whole genome shotgun (WGS) entry which is preliminary data.</text>
</comment>
<accession>A0A392TTN0</accession>
<evidence type="ECO:0000313" key="2">
    <source>
        <dbReference type="Proteomes" id="UP000265520"/>
    </source>
</evidence>
<organism evidence="1 2">
    <name type="scientific">Trifolium medium</name>
    <dbReference type="NCBI Taxonomy" id="97028"/>
    <lineage>
        <taxon>Eukaryota</taxon>
        <taxon>Viridiplantae</taxon>
        <taxon>Streptophyta</taxon>
        <taxon>Embryophyta</taxon>
        <taxon>Tracheophyta</taxon>
        <taxon>Spermatophyta</taxon>
        <taxon>Magnoliopsida</taxon>
        <taxon>eudicotyledons</taxon>
        <taxon>Gunneridae</taxon>
        <taxon>Pentapetalae</taxon>
        <taxon>rosids</taxon>
        <taxon>fabids</taxon>
        <taxon>Fabales</taxon>
        <taxon>Fabaceae</taxon>
        <taxon>Papilionoideae</taxon>
        <taxon>50 kb inversion clade</taxon>
        <taxon>NPAAA clade</taxon>
        <taxon>Hologalegina</taxon>
        <taxon>IRL clade</taxon>
        <taxon>Trifolieae</taxon>
        <taxon>Trifolium</taxon>
    </lineage>
</organism>
<sequence>AIIENGSEEAAPSFVTHGVVFRNWVAVDVPSATHVSK</sequence>
<keyword evidence="2" id="KW-1185">Reference proteome</keyword>
<reference evidence="1 2" key="1">
    <citation type="journal article" date="2018" name="Front. Plant Sci.">
        <title>Red Clover (Trifolium pratense) and Zigzag Clover (T. medium) - A Picture of Genomic Similarities and Differences.</title>
        <authorList>
            <person name="Dluhosova J."/>
            <person name="Istvanek J."/>
            <person name="Nedelnik J."/>
            <person name="Repkova J."/>
        </authorList>
    </citation>
    <scope>NUCLEOTIDE SEQUENCE [LARGE SCALE GENOMIC DNA]</scope>
    <source>
        <strain evidence="2">cv. 10/8</strain>
        <tissue evidence="1">Leaf</tissue>
    </source>
</reference>
<feature type="non-terminal residue" evidence="1">
    <location>
        <position position="1"/>
    </location>
</feature>
<dbReference type="Proteomes" id="UP000265520">
    <property type="component" value="Unassembled WGS sequence"/>
</dbReference>
<proteinExistence type="predicted"/>
<protein>
    <submittedName>
        <fullName evidence="1">Uncharacterized protein</fullName>
    </submittedName>
</protein>